<keyword evidence="2" id="KW-0472">Membrane</keyword>
<organism evidence="3 4">
    <name type="scientific">Dethiosulfatarculus sandiegensis</name>
    <dbReference type="NCBI Taxonomy" id="1429043"/>
    <lineage>
        <taxon>Bacteria</taxon>
        <taxon>Pseudomonadati</taxon>
        <taxon>Thermodesulfobacteriota</taxon>
        <taxon>Desulfarculia</taxon>
        <taxon>Desulfarculales</taxon>
        <taxon>Desulfarculaceae</taxon>
        <taxon>Dethiosulfatarculus</taxon>
    </lineage>
</organism>
<evidence type="ECO:0000256" key="1">
    <source>
        <dbReference type="SAM" id="MobiDB-lite"/>
    </source>
</evidence>
<keyword evidence="4" id="KW-1185">Reference proteome</keyword>
<keyword evidence="2" id="KW-0812">Transmembrane</keyword>
<dbReference type="AlphaFoldDB" id="A0A0D2JWK2"/>
<reference evidence="3 4" key="1">
    <citation type="submission" date="2013-11" db="EMBL/GenBank/DDBJ databases">
        <title>Metagenomic analysis of a methanogenic consortium involved in long chain n-alkane degradation.</title>
        <authorList>
            <person name="Davidova I.A."/>
            <person name="Callaghan A.V."/>
            <person name="Wawrik B."/>
            <person name="Pruitt S."/>
            <person name="Marks C."/>
            <person name="Duncan K.E."/>
            <person name="Suflita J.M."/>
        </authorList>
    </citation>
    <scope>NUCLEOTIDE SEQUENCE [LARGE SCALE GENOMIC DNA]</scope>
    <source>
        <strain evidence="3 4">SPR</strain>
    </source>
</reference>
<accession>A0A0D2JWK2</accession>
<sequence>MILKNINLVFEEGDKQLADSSGQTLAQSRTMIQIVLGLAGVCLVLSLFLGVWTPLWTDRDLRRLAGHLGQGAEMVAKASNHASVASQQLAQGPPRWKRRQLP</sequence>
<feature type="transmembrane region" description="Helical" evidence="2">
    <location>
        <begin position="31"/>
        <end position="53"/>
    </location>
</feature>
<dbReference type="Proteomes" id="UP000032233">
    <property type="component" value="Unassembled WGS sequence"/>
</dbReference>
<evidence type="ECO:0000313" key="4">
    <source>
        <dbReference type="Proteomes" id="UP000032233"/>
    </source>
</evidence>
<evidence type="ECO:0000313" key="3">
    <source>
        <dbReference type="EMBL" id="KIX13950.1"/>
    </source>
</evidence>
<keyword evidence="2" id="KW-1133">Transmembrane helix</keyword>
<evidence type="ECO:0000256" key="2">
    <source>
        <dbReference type="SAM" id="Phobius"/>
    </source>
</evidence>
<feature type="compositionally biased region" description="Polar residues" evidence="1">
    <location>
        <begin position="80"/>
        <end position="90"/>
    </location>
</feature>
<comment type="caution">
    <text evidence="3">The sequence shown here is derived from an EMBL/GenBank/DDBJ whole genome shotgun (WGS) entry which is preliminary data.</text>
</comment>
<gene>
    <name evidence="3" type="ORF">X474_12505</name>
</gene>
<dbReference type="RefSeq" id="WP_044348873.1">
    <property type="nucleotide sequence ID" value="NZ_AZAC01000014.1"/>
</dbReference>
<dbReference type="EMBL" id="AZAC01000014">
    <property type="protein sequence ID" value="KIX13950.1"/>
    <property type="molecule type" value="Genomic_DNA"/>
</dbReference>
<proteinExistence type="predicted"/>
<dbReference type="STRING" id="1429043.X474_12505"/>
<protein>
    <submittedName>
        <fullName evidence="3">Uncharacterized protein</fullName>
    </submittedName>
</protein>
<name>A0A0D2JWK2_9BACT</name>
<feature type="region of interest" description="Disordered" evidence="1">
    <location>
        <begin position="79"/>
        <end position="102"/>
    </location>
</feature>
<dbReference type="InParanoid" id="A0A0D2JWK2"/>